<name>A0ABQ8YVB9_9EUKA</name>
<protein>
    <submittedName>
        <fullName evidence="2">Uncharacterized protein</fullName>
    </submittedName>
</protein>
<dbReference type="EMBL" id="JAOAOG010000114">
    <property type="protein sequence ID" value="KAJ6248339.1"/>
    <property type="molecule type" value="Genomic_DNA"/>
</dbReference>
<feature type="transmembrane region" description="Helical" evidence="1">
    <location>
        <begin position="167"/>
        <end position="191"/>
    </location>
</feature>
<proteinExistence type="predicted"/>
<keyword evidence="1" id="KW-0472">Membrane</keyword>
<dbReference type="Proteomes" id="UP001150062">
    <property type="component" value="Unassembled WGS sequence"/>
</dbReference>
<feature type="transmembrane region" description="Helical" evidence="1">
    <location>
        <begin position="97"/>
        <end position="121"/>
    </location>
</feature>
<gene>
    <name evidence="2" type="ORF">M0813_17674</name>
</gene>
<accession>A0ABQ8YVB9</accession>
<keyword evidence="1" id="KW-1133">Transmembrane helix</keyword>
<keyword evidence="3" id="KW-1185">Reference proteome</keyword>
<feature type="transmembrane region" description="Helical" evidence="1">
    <location>
        <begin position="211"/>
        <end position="234"/>
    </location>
</feature>
<keyword evidence="1" id="KW-0812">Transmembrane</keyword>
<evidence type="ECO:0000313" key="3">
    <source>
        <dbReference type="Proteomes" id="UP001150062"/>
    </source>
</evidence>
<sequence length="289" mass="33524">MNDTSISIFKCKGDYLQTKSRDVYRTTLPTFQSQEKTREIHIDGISQNTLKPNQTLVILYKTDCDISGVDLKDSNLISFPKQQKHGLNVLNPKDHPIFLTFLGFLVAYCLTNLLHIPLSFLSINYRLLIYALNTFLLVLPSIFYCHRYKIDYKKVYRLNLRAVTFYSVIRSLLFNVYIIFFYYLAALLMLKQEVIATRPLIVLDFGNVGEIVYVFITVILVPAFCQAIWFFVWIKKSSIFFLHMIKIIFKKNITNILIPKNQITASKFVEISPAIVDRSNDKIPSANCM</sequence>
<evidence type="ECO:0000256" key="1">
    <source>
        <dbReference type="SAM" id="Phobius"/>
    </source>
</evidence>
<evidence type="ECO:0000313" key="2">
    <source>
        <dbReference type="EMBL" id="KAJ6248339.1"/>
    </source>
</evidence>
<comment type="caution">
    <text evidence="2">The sequence shown here is derived from an EMBL/GenBank/DDBJ whole genome shotgun (WGS) entry which is preliminary data.</text>
</comment>
<feature type="transmembrane region" description="Helical" evidence="1">
    <location>
        <begin position="127"/>
        <end position="146"/>
    </location>
</feature>
<reference evidence="2" key="1">
    <citation type="submission" date="2022-08" db="EMBL/GenBank/DDBJ databases">
        <title>Novel sulfate-reducing endosymbionts in the free-living metamonad Anaeramoeba.</title>
        <authorList>
            <person name="Jerlstrom-Hultqvist J."/>
            <person name="Cepicka I."/>
            <person name="Gallot-Lavallee L."/>
            <person name="Salas-Leiva D."/>
            <person name="Curtis B.A."/>
            <person name="Zahonova K."/>
            <person name="Pipaliya S."/>
            <person name="Dacks J."/>
            <person name="Roger A.J."/>
        </authorList>
    </citation>
    <scope>NUCLEOTIDE SEQUENCE</scope>
    <source>
        <strain evidence="2">Schooner1</strain>
    </source>
</reference>
<organism evidence="2 3">
    <name type="scientific">Anaeramoeba flamelloides</name>
    <dbReference type="NCBI Taxonomy" id="1746091"/>
    <lineage>
        <taxon>Eukaryota</taxon>
        <taxon>Metamonada</taxon>
        <taxon>Anaeramoebidae</taxon>
        <taxon>Anaeramoeba</taxon>
    </lineage>
</organism>